<name>A0ACD2ZYC8_9AGAR</name>
<keyword evidence="2" id="KW-1185">Reference proteome</keyword>
<dbReference type="Proteomes" id="UP000308600">
    <property type="component" value="Unassembled WGS sequence"/>
</dbReference>
<evidence type="ECO:0000313" key="2">
    <source>
        <dbReference type="Proteomes" id="UP000308600"/>
    </source>
</evidence>
<accession>A0ACD2ZYC8</accession>
<proteinExistence type="predicted"/>
<reference evidence="1 2" key="1">
    <citation type="journal article" date="2019" name="Nat. Ecol. Evol.">
        <title>Megaphylogeny resolves global patterns of mushroom evolution.</title>
        <authorList>
            <person name="Varga T."/>
            <person name="Krizsan K."/>
            <person name="Foldi C."/>
            <person name="Dima B."/>
            <person name="Sanchez-Garcia M."/>
            <person name="Sanchez-Ramirez S."/>
            <person name="Szollosi G.J."/>
            <person name="Szarkandi J.G."/>
            <person name="Papp V."/>
            <person name="Albert L."/>
            <person name="Andreopoulos W."/>
            <person name="Angelini C."/>
            <person name="Antonin V."/>
            <person name="Barry K.W."/>
            <person name="Bougher N.L."/>
            <person name="Buchanan P."/>
            <person name="Buyck B."/>
            <person name="Bense V."/>
            <person name="Catcheside P."/>
            <person name="Chovatia M."/>
            <person name="Cooper J."/>
            <person name="Damon W."/>
            <person name="Desjardin D."/>
            <person name="Finy P."/>
            <person name="Geml J."/>
            <person name="Haridas S."/>
            <person name="Hughes K."/>
            <person name="Justo A."/>
            <person name="Karasinski D."/>
            <person name="Kautmanova I."/>
            <person name="Kiss B."/>
            <person name="Kocsube S."/>
            <person name="Kotiranta H."/>
            <person name="LaButti K.M."/>
            <person name="Lechner B.E."/>
            <person name="Liimatainen K."/>
            <person name="Lipzen A."/>
            <person name="Lukacs Z."/>
            <person name="Mihaltcheva S."/>
            <person name="Morgado L.N."/>
            <person name="Niskanen T."/>
            <person name="Noordeloos M.E."/>
            <person name="Ohm R.A."/>
            <person name="Ortiz-Santana B."/>
            <person name="Ovrebo C."/>
            <person name="Racz N."/>
            <person name="Riley R."/>
            <person name="Savchenko A."/>
            <person name="Shiryaev A."/>
            <person name="Soop K."/>
            <person name="Spirin V."/>
            <person name="Szebenyi C."/>
            <person name="Tomsovsky M."/>
            <person name="Tulloss R.E."/>
            <person name="Uehling J."/>
            <person name="Grigoriev I.V."/>
            <person name="Vagvolgyi C."/>
            <person name="Papp T."/>
            <person name="Martin F.M."/>
            <person name="Miettinen O."/>
            <person name="Hibbett D.S."/>
            <person name="Nagy L.G."/>
        </authorList>
    </citation>
    <scope>NUCLEOTIDE SEQUENCE [LARGE SCALE GENOMIC DNA]</scope>
    <source>
        <strain evidence="1 2">NL-1719</strain>
    </source>
</reference>
<dbReference type="EMBL" id="ML209661">
    <property type="protein sequence ID" value="TFK58084.1"/>
    <property type="molecule type" value="Genomic_DNA"/>
</dbReference>
<gene>
    <name evidence="1" type="ORF">BDN72DRAFT_907098</name>
</gene>
<evidence type="ECO:0000313" key="1">
    <source>
        <dbReference type="EMBL" id="TFK58084.1"/>
    </source>
</evidence>
<protein>
    <submittedName>
        <fullName evidence="1">Uncharacterized protein</fullName>
    </submittedName>
</protein>
<sequence>MGDERDRRDNKKAWWLNGTRSGSSTPFTSTPSTSAFASTSGSLIGSPRYGNFIPAVFSAASSSTTSATSHLVFPTRPAYESGYINDDSDDVPEIISVRIPADQLPEPQHDTDSEGDVEEQLGISTASEHTVVAEHFVDADEDVDTPPPPPPSPSPPPPPPPPPPRRRRKMQSALSPLTFSGDLEEENAQDFLQRFQIFANIERLTDNERAQYFGLHMKAGSTAGRWFLTNVAMAYPALTWTEIVRHFNERWPLRDNQLTPQEYHAELLATELKEEDLLTKVMSEGVQVWAHRAWANKMEKLARDAGIISTPGSIPDVRKCLPKMIQKETRGKDANWMVFLNAVRSIDIMVIREKFEEAEERKKEQAQQTKDLMAAFWDMQLQDNGGNRREQGAGQGGRGRGQGTPVVQAATVGQQPARPRPTMTPTEREELRQVANRLPHHTDNDQGKALYRQQVAAWEREYGTDASQVTIRRPFPLKPGTAPIASGECFNCGKTGHRGDTCLTLRPENAAQRIPEKEAKWRSICNRLFRDRPDRALGVRAVDAEDGQGNGGGLSE</sequence>
<organism evidence="1 2">
    <name type="scientific">Pluteus cervinus</name>
    <dbReference type="NCBI Taxonomy" id="181527"/>
    <lineage>
        <taxon>Eukaryota</taxon>
        <taxon>Fungi</taxon>
        <taxon>Dikarya</taxon>
        <taxon>Basidiomycota</taxon>
        <taxon>Agaricomycotina</taxon>
        <taxon>Agaricomycetes</taxon>
        <taxon>Agaricomycetidae</taxon>
        <taxon>Agaricales</taxon>
        <taxon>Pluteineae</taxon>
        <taxon>Pluteaceae</taxon>
        <taxon>Pluteus</taxon>
    </lineage>
</organism>